<proteinExistence type="predicted"/>
<sequence>MLEFSLAGLCLPLRPRRLSSQTLQSSPIKDEKNVQVDFKVIGSLDPLSIASLNPQLRRYRTAHSRSRSTVLGITNAPAYLLYGNLRPAKGFGGSDSDDGTVMTTKIEIDSSKEMLPHGFTRLGEGIWFVKAENGSPSDLDPRQVVQLGGKLAHVAKYSQGYQNLFPNTDQIVVCSTNEIFLARQKTLVAKMQPMVEYLVSLGVVGPKARPHRILTHTMSNGGSIRLNHLVERLAFLSLRPLATPPQPSALVVDSSPGGDNFASAFLAFRATIPPPFLRYPIMGFIFTVASVDDILTTRILQSPTIYLFENGSYCTVQRHPRIHRKFRGPRKSDSTAHIRGFRSRISYAQAPRDILECNQTVLDHIGQLCKSSSSTKHLIRLKINVLVLECKIILLLGA</sequence>
<evidence type="ECO:0000313" key="1">
    <source>
        <dbReference type="EMBL" id="CAG8655584.1"/>
    </source>
</evidence>
<accession>A0ACA9NGA7</accession>
<evidence type="ECO:0000313" key="2">
    <source>
        <dbReference type="Proteomes" id="UP000789525"/>
    </source>
</evidence>
<dbReference type="EMBL" id="CAJVPT010021577">
    <property type="protein sequence ID" value="CAG8655584.1"/>
    <property type="molecule type" value="Genomic_DNA"/>
</dbReference>
<dbReference type="Proteomes" id="UP000789525">
    <property type="component" value="Unassembled WGS sequence"/>
</dbReference>
<protein>
    <submittedName>
        <fullName evidence="1">9737_t:CDS:1</fullName>
    </submittedName>
</protein>
<gene>
    <name evidence="1" type="ORF">ACOLOM_LOCUS8390</name>
</gene>
<organism evidence="1 2">
    <name type="scientific">Acaulospora colombiana</name>
    <dbReference type="NCBI Taxonomy" id="27376"/>
    <lineage>
        <taxon>Eukaryota</taxon>
        <taxon>Fungi</taxon>
        <taxon>Fungi incertae sedis</taxon>
        <taxon>Mucoromycota</taxon>
        <taxon>Glomeromycotina</taxon>
        <taxon>Glomeromycetes</taxon>
        <taxon>Diversisporales</taxon>
        <taxon>Acaulosporaceae</taxon>
        <taxon>Acaulospora</taxon>
    </lineage>
</organism>
<reference evidence="1" key="1">
    <citation type="submission" date="2021-06" db="EMBL/GenBank/DDBJ databases">
        <authorList>
            <person name="Kallberg Y."/>
            <person name="Tangrot J."/>
            <person name="Rosling A."/>
        </authorList>
    </citation>
    <scope>NUCLEOTIDE SEQUENCE</scope>
    <source>
        <strain evidence="1">CL356</strain>
    </source>
</reference>
<keyword evidence="2" id="KW-1185">Reference proteome</keyword>
<comment type="caution">
    <text evidence="1">The sequence shown here is derived from an EMBL/GenBank/DDBJ whole genome shotgun (WGS) entry which is preliminary data.</text>
</comment>
<name>A0ACA9NGA7_9GLOM</name>